<dbReference type="OrthoDB" id="377733at2759"/>
<dbReference type="Gene3D" id="3.40.1110.10">
    <property type="entry name" value="Calcium-transporting ATPase, cytoplasmic domain N"/>
    <property type="match status" value="1"/>
</dbReference>
<keyword evidence="7 15" id="KW-0067">ATP-binding</keyword>
<dbReference type="InterPro" id="IPR059000">
    <property type="entry name" value="ATPase_P-type_domA"/>
</dbReference>
<dbReference type="Gene3D" id="3.40.50.1000">
    <property type="entry name" value="HAD superfamily/HAD-like"/>
    <property type="match status" value="1"/>
</dbReference>
<dbReference type="Pfam" id="PF00122">
    <property type="entry name" value="E1-E2_ATPase"/>
    <property type="match status" value="1"/>
</dbReference>
<reference evidence="20 21" key="1">
    <citation type="submission" date="2009-11" db="EMBL/GenBank/DDBJ databases">
        <title>Annotation of Allomyces macrogynus ATCC 38327.</title>
        <authorList>
            <consortium name="The Broad Institute Genome Sequencing Platform"/>
            <person name="Russ C."/>
            <person name="Cuomo C."/>
            <person name="Burger G."/>
            <person name="Gray M.W."/>
            <person name="Holland P.W.H."/>
            <person name="King N."/>
            <person name="Lang F.B.F."/>
            <person name="Roger A.J."/>
            <person name="Ruiz-Trillo I."/>
            <person name="Young S.K."/>
            <person name="Zeng Q."/>
            <person name="Gargeya S."/>
            <person name="Fitzgerald M."/>
            <person name="Haas B."/>
            <person name="Abouelleil A."/>
            <person name="Alvarado L."/>
            <person name="Arachchi H.M."/>
            <person name="Berlin A."/>
            <person name="Chapman S.B."/>
            <person name="Gearin G."/>
            <person name="Goldberg J."/>
            <person name="Griggs A."/>
            <person name="Gujja S."/>
            <person name="Hansen M."/>
            <person name="Heiman D."/>
            <person name="Howarth C."/>
            <person name="Larimer J."/>
            <person name="Lui A."/>
            <person name="MacDonald P.J.P."/>
            <person name="McCowen C."/>
            <person name="Montmayeur A."/>
            <person name="Murphy C."/>
            <person name="Neiman D."/>
            <person name="Pearson M."/>
            <person name="Priest M."/>
            <person name="Roberts A."/>
            <person name="Saif S."/>
            <person name="Shea T."/>
            <person name="Sisk P."/>
            <person name="Stolte C."/>
            <person name="Sykes S."/>
            <person name="Wortman J."/>
            <person name="Nusbaum C."/>
            <person name="Birren B."/>
        </authorList>
    </citation>
    <scope>NUCLEOTIDE SEQUENCE [LARGE SCALE GENOMIC DNA]</scope>
    <source>
        <strain evidence="20 21">ATCC 38327</strain>
    </source>
</reference>
<dbReference type="Pfam" id="PF13246">
    <property type="entry name" value="Cation_ATPase"/>
    <property type="match status" value="1"/>
</dbReference>
<feature type="binding site" evidence="15">
    <location>
        <position position="639"/>
    </location>
    <ligand>
        <name>ATP</name>
        <dbReference type="ChEBI" id="CHEBI:30616"/>
    </ligand>
</feature>
<comment type="subcellular location">
    <subcellularLocation>
        <location evidence="2">Endomembrane system</location>
    </subcellularLocation>
    <subcellularLocation>
        <location evidence="1 17">Membrane</location>
        <topology evidence="1 17">Multi-pass membrane protein</topology>
    </subcellularLocation>
</comment>
<dbReference type="GO" id="GO:0005524">
    <property type="term" value="F:ATP binding"/>
    <property type="evidence" value="ECO:0007669"/>
    <property type="project" value="UniProtKB-UniRule"/>
</dbReference>
<feature type="binding site" evidence="16">
    <location>
        <position position="636"/>
    </location>
    <ligand>
        <name>Mg(2+)</name>
        <dbReference type="ChEBI" id="CHEBI:18420"/>
    </ligand>
</feature>
<dbReference type="GO" id="GO:0140326">
    <property type="term" value="F:ATPase-coupled intramembrane lipid transporter activity"/>
    <property type="evidence" value="ECO:0007669"/>
    <property type="project" value="UniProtKB-EC"/>
</dbReference>
<dbReference type="SFLD" id="SFLDS00003">
    <property type="entry name" value="Haloacid_Dehalogenase"/>
    <property type="match status" value="1"/>
</dbReference>
<evidence type="ECO:0000256" key="7">
    <source>
        <dbReference type="ARBA" id="ARBA00022840"/>
    </source>
</evidence>
<keyword evidence="11 17" id="KW-0472">Membrane</keyword>
<comment type="similarity">
    <text evidence="3 17">Belongs to the cation transport ATPase (P-type) (TC 3.A.3) family. Type IV subfamily.</text>
</comment>
<evidence type="ECO:0000256" key="8">
    <source>
        <dbReference type="ARBA" id="ARBA00022842"/>
    </source>
</evidence>
<feature type="binding site" evidence="15">
    <location>
        <position position="610"/>
    </location>
    <ligand>
        <name>ATP</name>
        <dbReference type="ChEBI" id="CHEBI:30616"/>
    </ligand>
</feature>
<feature type="transmembrane region" description="Helical" evidence="17">
    <location>
        <begin position="729"/>
        <end position="746"/>
    </location>
</feature>
<comment type="cofactor">
    <cofactor evidence="16">
        <name>Mg(2+)</name>
        <dbReference type="ChEBI" id="CHEBI:18420"/>
    </cofactor>
</comment>
<dbReference type="SUPFAM" id="SSF81665">
    <property type="entry name" value="Calcium ATPase, transmembrane domain M"/>
    <property type="match status" value="1"/>
</dbReference>
<dbReference type="InterPro" id="IPR032630">
    <property type="entry name" value="P_typ_ATPase_c"/>
</dbReference>
<evidence type="ECO:0000256" key="14">
    <source>
        <dbReference type="PIRSR" id="PIRSR606539-1"/>
    </source>
</evidence>
<keyword evidence="9 17" id="KW-1278">Translocase</keyword>
<dbReference type="GO" id="GO:0000287">
    <property type="term" value="F:magnesium ion binding"/>
    <property type="evidence" value="ECO:0007669"/>
    <property type="project" value="UniProtKB-UniRule"/>
</dbReference>
<feature type="transmembrane region" description="Helical" evidence="17">
    <location>
        <begin position="841"/>
        <end position="861"/>
    </location>
</feature>
<dbReference type="InterPro" id="IPR023214">
    <property type="entry name" value="HAD_sf"/>
</dbReference>
<evidence type="ECO:0000313" key="20">
    <source>
        <dbReference type="EMBL" id="KNE63873.1"/>
    </source>
</evidence>
<evidence type="ECO:0000259" key="18">
    <source>
        <dbReference type="Pfam" id="PF00122"/>
    </source>
</evidence>
<feature type="binding site" evidence="15">
    <location>
        <position position="404"/>
    </location>
    <ligand>
        <name>ATP</name>
        <dbReference type="ChEBI" id="CHEBI:30616"/>
    </ligand>
</feature>
<feature type="binding site" evidence="15">
    <location>
        <position position="381"/>
    </location>
    <ligand>
        <name>ATP</name>
        <dbReference type="ChEBI" id="CHEBI:30616"/>
    </ligand>
</feature>
<name>A0A0L0SMZ7_ALLM3</name>
<dbReference type="GO" id="GO:0045332">
    <property type="term" value="P:phospholipid translocation"/>
    <property type="evidence" value="ECO:0007669"/>
    <property type="project" value="TreeGrafter"/>
</dbReference>
<feature type="transmembrane region" description="Helical" evidence="17">
    <location>
        <begin position="818"/>
        <end position="834"/>
    </location>
</feature>
<dbReference type="PANTHER" id="PTHR24092">
    <property type="entry name" value="PROBABLE PHOSPHOLIPID-TRANSPORTING ATPASE"/>
    <property type="match status" value="1"/>
</dbReference>
<feature type="binding site" evidence="15">
    <location>
        <position position="439"/>
    </location>
    <ligand>
        <name>ATP</name>
        <dbReference type="ChEBI" id="CHEBI:30616"/>
    </ligand>
</feature>
<feature type="binding site" evidence="15">
    <location>
        <position position="520"/>
    </location>
    <ligand>
        <name>ATP</name>
        <dbReference type="ChEBI" id="CHEBI:30616"/>
    </ligand>
</feature>
<evidence type="ECO:0000256" key="3">
    <source>
        <dbReference type="ARBA" id="ARBA00008109"/>
    </source>
</evidence>
<dbReference type="InterPro" id="IPR008250">
    <property type="entry name" value="ATPase_P-typ_transduc_dom_A_sf"/>
</dbReference>
<dbReference type="SUPFAM" id="SSF56784">
    <property type="entry name" value="HAD-like"/>
    <property type="match status" value="1"/>
</dbReference>
<dbReference type="Gene3D" id="2.70.150.10">
    <property type="entry name" value="Calcium-transporting ATPase, cytoplasmic transduction domain A"/>
    <property type="match status" value="1"/>
</dbReference>
<dbReference type="InterPro" id="IPR036412">
    <property type="entry name" value="HAD-like_sf"/>
</dbReference>
<dbReference type="SUPFAM" id="SSF81660">
    <property type="entry name" value="Metal cation-transporting ATPase, ATP-binding domain N"/>
    <property type="match status" value="1"/>
</dbReference>
<feature type="binding site" evidence="15">
    <location>
        <position position="616"/>
    </location>
    <ligand>
        <name>ATP</name>
        <dbReference type="ChEBI" id="CHEBI:30616"/>
    </ligand>
</feature>
<feature type="binding site" evidence="15">
    <location>
        <position position="519"/>
    </location>
    <ligand>
        <name>ATP</name>
        <dbReference type="ChEBI" id="CHEBI:30616"/>
    </ligand>
</feature>
<feature type="domain" description="P-type ATPase A" evidence="18">
    <location>
        <begin position="4"/>
        <end position="47"/>
    </location>
</feature>
<feature type="binding site" evidence="15">
    <location>
        <position position="275"/>
    </location>
    <ligand>
        <name>ATP</name>
        <dbReference type="ChEBI" id="CHEBI:30616"/>
    </ligand>
</feature>
<feature type="transmembrane region" description="Helical" evidence="17">
    <location>
        <begin position="891"/>
        <end position="913"/>
    </location>
</feature>
<dbReference type="NCBIfam" id="TIGR01494">
    <property type="entry name" value="ATPase_P-type"/>
    <property type="match status" value="1"/>
</dbReference>
<evidence type="ECO:0000256" key="16">
    <source>
        <dbReference type="PIRSR" id="PIRSR606539-3"/>
    </source>
</evidence>
<keyword evidence="8 16" id="KW-0460">Magnesium</keyword>
<evidence type="ECO:0000256" key="17">
    <source>
        <dbReference type="RuleBase" id="RU362033"/>
    </source>
</evidence>
<dbReference type="NCBIfam" id="TIGR01652">
    <property type="entry name" value="ATPase-Plipid"/>
    <property type="match status" value="1"/>
</dbReference>
<protein>
    <recommendedName>
        <fullName evidence="17">Phospholipid-transporting ATPase</fullName>
        <ecNumber evidence="17">7.6.2.1</ecNumber>
    </recommendedName>
</protein>
<feature type="binding site" evidence="15">
    <location>
        <position position="274"/>
    </location>
    <ligand>
        <name>ATP</name>
        <dbReference type="ChEBI" id="CHEBI:30616"/>
    </ligand>
</feature>
<sequence length="998" mass="109514">MTMDLTPGDIVFLKKGDKVPADLVLLSTSYEDGNCFIETSELDGETSLKRRNGLPATMHASTPAQVTQLAGRIQCELPNENLHKFEGVLYVQGADTAVPDGAHSLSSSQLLLRGSFLRNTDYCYGVVVYAGVETKIFKNLKQGGLKFSTMEDKVNTVVSLAFAYNALMLVVSMILGQQRIADVQKASWYLQAAGYVDLDGTASGLLEMFMNAFILYSYTIPVSLFVIIEAVRVIQRQFMVWDDELKSVNGRPMRVNNSNLNEDLSVVEYVFSDKTGTLTRNEMVLVKVCLGDMVTSVAELLGIKQPTDAMRQLWRCILLCNSAIPSTENGEVTYESQSPDEIALLNGIRAHVQLVQRTKNTVRFTELGVPVEVTILAVLEFNSDRKRMTVVVRDETGTVVAYCKGADNIMVPRLRCPATDPALVATTRHLHDFSEQGLRTLVFAAKPLANDAYARFQAQLDDAARALDDRDARVARVADHYERGFDLLGASAIEDRLQDQVPETIEALLASGIRVWLLTGDKTETAVNIGHSCRLVPRDMTILRIDAPTLPDLAEQMARCWDVVAAAAEGGDQLRCALVVTGDALAMALETCPRELLAIATACMSVICARVSPIQKALVVRLVKTELGVTTLSIGDGANDVSMIQEAHIGVGIEGVEGAQAVRAADFAIVEFRALLRLLSVHGRYSLQRLSYLVVYSFYKNISFITIQFLFGFWNIWSGSTNYSAWMMPYWNVLYTFLPPFLYGFLDKDVPESQLRRYPAAYMSARDASPWVWYRLVAWTVSSIWHTIVQWFGMYWLFDGTGALTVSGFTGDVYQYQWLNGITMLLIVTAKIALQSHYWTWITVAGLVISLILYVLTLGVVEGITLSQLSTGGAIDNIPIGTNSAMYATPAYWFVAAVIPVAALLPDLAVAYWQAQFRPDDATVLREEHAQLMARTYPDLAAVEPGMTKKPSLAAVAPAPITIASEGEALKTTALAPLLAPGATAASPPPRLGARAGD</sequence>
<dbReference type="EMBL" id="GG745343">
    <property type="protein sequence ID" value="KNE63873.1"/>
    <property type="molecule type" value="Genomic_DNA"/>
</dbReference>
<dbReference type="InterPro" id="IPR018303">
    <property type="entry name" value="ATPase_P-typ_P_site"/>
</dbReference>
<evidence type="ECO:0000256" key="10">
    <source>
        <dbReference type="ARBA" id="ARBA00022989"/>
    </source>
</evidence>
<dbReference type="InterPro" id="IPR006539">
    <property type="entry name" value="P-type_ATPase_IV"/>
</dbReference>
<dbReference type="PROSITE" id="PS00154">
    <property type="entry name" value="ATPASE_E1_E2"/>
    <property type="match status" value="1"/>
</dbReference>
<feature type="domain" description="P-type ATPase C-terminal" evidence="19">
    <location>
        <begin position="662"/>
        <end position="919"/>
    </location>
</feature>
<comment type="catalytic activity">
    <reaction evidence="13">
        <text>a 1,2-diacyl-sn-glycero-3-phosphoethanolamine(out) + ATP + H2O = a 1,2-diacyl-sn-glycero-3-phosphoethanolamine(in) + ADP + phosphate + H(+)</text>
        <dbReference type="Rhea" id="RHEA:66132"/>
        <dbReference type="ChEBI" id="CHEBI:15377"/>
        <dbReference type="ChEBI" id="CHEBI:15378"/>
        <dbReference type="ChEBI" id="CHEBI:30616"/>
        <dbReference type="ChEBI" id="CHEBI:43474"/>
        <dbReference type="ChEBI" id="CHEBI:64612"/>
        <dbReference type="ChEBI" id="CHEBI:456216"/>
    </reaction>
    <physiologicalReaction direction="left-to-right" evidence="13">
        <dbReference type="Rhea" id="RHEA:66133"/>
    </physiologicalReaction>
</comment>
<feature type="transmembrane region" description="Helical" evidence="17">
    <location>
        <begin position="154"/>
        <end position="175"/>
    </location>
</feature>
<keyword evidence="21" id="KW-1185">Reference proteome</keyword>
<dbReference type="GO" id="GO:0005886">
    <property type="term" value="C:plasma membrane"/>
    <property type="evidence" value="ECO:0007669"/>
    <property type="project" value="TreeGrafter"/>
</dbReference>
<comment type="catalytic activity">
    <reaction evidence="12 17">
        <text>ATP + H2O + phospholipidSide 1 = ADP + phosphate + phospholipidSide 2.</text>
        <dbReference type="EC" id="7.6.2.1"/>
    </reaction>
</comment>
<feature type="binding site" evidence="16">
    <location>
        <position position="275"/>
    </location>
    <ligand>
        <name>Mg(2+)</name>
        <dbReference type="ChEBI" id="CHEBI:18420"/>
    </ligand>
</feature>
<dbReference type="EC" id="7.6.2.1" evidence="17"/>
<dbReference type="Pfam" id="PF16212">
    <property type="entry name" value="PhoLip_ATPase_C"/>
    <property type="match status" value="1"/>
</dbReference>
<keyword evidence="6 15" id="KW-0547">Nucleotide-binding</keyword>
<evidence type="ECO:0000256" key="5">
    <source>
        <dbReference type="ARBA" id="ARBA00022723"/>
    </source>
</evidence>
<feature type="transmembrane region" description="Helical" evidence="17">
    <location>
        <begin position="693"/>
        <end position="717"/>
    </location>
</feature>
<evidence type="ECO:0000256" key="4">
    <source>
        <dbReference type="ARBA" id="ARBA00022692"/>
    </source>
</evidence>
<evidence type="ECO:0000256" key="12">
    <source>
        <dbReference type="ARBA" id="ARBA00034036"/>
    </source>
</evidence>
<evidence type="ECO:0000256" key="13">
    <source>
        <dbReference type="ARBA" id="ARBA00049128"/>
    </source>
</evidence>
<dbReference type="InterPro" id="IPR023299">
    <property type="entry name" value="ATPase_P-typ_cyto_dom_N"/>
</dbReference>
<evidence type="ECO:0000256" key="2">
    <source>
        <dbReference type="ARBA" id="ARBA00004308"/>
    </source>
</evidence>
<dbReference type="FunFam" id="3.40.50.1000:FF:000084">
    <property type="entry name" value="Phospholipid-transporting ATPase"/>
    <property type="match status" value="1"/>
</dbReference>
<evidence type="ECO:0000313" key="21">
    <source>
        <dbReference type="Proteomes" id="UP000054350"/>
    </source>
</evidence>
<dbReference type="VEuPathDB" id="FungiDB:AMAG_08937"/>
<dbReference type="GO" id="GO:0016887">
    <property type="term" value="F:ATP hydrolysis activity"/>
    <property type="evidence" value="ECO:0007669"/>
    <property type="project" value="InterPro"/>
</dbReference>
<feature type="binding site" evidence="15">
    <location>
        <position position="341"/>
    </location>
    <ligand>
        <name>ATP</name>
        <dbReference type="ChEBI" id="CHEBI:30616"/>
    </ligand>
</feature>
<dbReference type="PRINTS" id="PR00119">
    <property type="entry name" value="CATATPASE"/>
</dbReference>
<evidence type="ECO:0000259" key="19">
    <source>
        <dbReference type="Pfam" id="PF16212"/>
    </source>
</evidence>
<dbReference type="SFLD" id="SFLDF00027">
    <property type="entry name" value="p-type_atpase"/>
    <property type="match status" value="1"/>
</dbReference>
<dbReference type="InterPro" id="IPR044492">
    <property type="entry name" value="P_typ_ATPase_HD_dom"/>
</dbReference>
<dbReference type="OMA" id="QMYGNDK"/>
<evidence type="ECO:0000256" key="11">
    <source>
        <dbReference type="ARBA" id="ARBA00023136"/>
    </source>
</evidence>
<feature type="binding site" evidence="15">
    <location>
        <position position="273"/>
    </location>
    <ligand>
        <name>ATP</name>
        <dbReference type="ChEBI" id="CHEBI:30616"/>
    </ligand>
</feature>
<dbReference type="PANTHER" id="PTHR24092:SF218">
    <property type="entry name" value="PHOSPHOLIPID-TRANSPORTING ATPASE"/>
    <property type="match status" value="1"/>
</dbReference>
<proteinExistence type="inferred from homology"/>
<evidence type="ECO:0000256" key="9">
    <source>
        <dbReference type="ARBA" id="ARBA00022967"/>
    </source>
</evidence>
<feature type="transmembrane region" description="Helical" evidence="17">
    <location>
        <begin position="213"/>
        <end position="231"/>
    </location>
</feature>
<feature type="binding site" evidence="16">
    <location>
        <position position="273"/>
    </location>
    <ligand>
        <name>Mg(2+)</name>
        <dbReference type="ChEBI" id="CHEBI:18420"/>
    </ligand>
</feature>
<feature type="transmembrane region" description="Helical" evidence="17">
    <location>
        <begin position="772"/>
        <end position="798"/>
    </location>
</feature>
<dbReference type="Proteomes" id="UP000054350">
    <property type="component" value="Unassembled WGS sequence"/>
</dbReference>
<feature type="binding site" evidence="15">
    <location>
        <position position="640"/>
    </location>
    <ligand>
        <name>ATP</name>
        <dbReference type="ChEBI" id="CHEBI:30616"/>
    </ligand>
</feature>
<dbReference type="SUPFAM" id="SSF81653">
    <property type="entry name" value="Calcium ATPase, transduction domain A"/>
    <property type="match status" value="1"/>
</dbReference>
<evidence type="ECO:0000256" key="15">
    <source>
        <dbReference type="PIRSR" id="PIRSR606539-2"/>
    </source>
</evidence>
<dbReference type="SFLD" id="SFLDG00002">
    <property type="entry name" value="C1.7:_P-type_atpase_like"/>
    <property type="match status" value="1"/>
</dbReference>
<dbReference type="InterPro" id="IPR023298">
    <property type="entry name" value="ATPase_P-typ_TM_dom_sf"/>
</dbReference>
<organism evidence="20 21">
    <name type="scientific">Allomyces macrogynus (strain ATCC 38327)</name>
    <name type="common">Allomyces javanicus var. macrogynus</name>
    <dbReference type="NCBI Taxonomy" id="578462"/>
    <lineage>
        <taxon>Eukaryota</taxon>
        <taxon>Fungi</taxon>
        <taxon>Fungi incertae sedis</taxon>
        <taxon>Blastocladiomycota</taxon>
        <taxon>Blastocladiomycetes</taxon>
        <taxon>Blastocladiales</taxon>
        <taxon>Blastocladiaceae</taxon>
        <taxon>Allomyces</taxon>
    </lineage>
</organism>
<keyword evidence="5 16" id="KW-0479">Metal-binding</keyword>
<evidence type="ECO:0000256" key="6">
    <source>
        <dbReference type="ARBA" id="ARBA00022741"/>
    </source>
</evidence>
<accession>A0A0L0SMZ7</accession>
<keyword evidence="10 17" id="KW-1133">Transmembrane helix</keyword>
<keyword evidence="4 17" id="KW-0812">Transmembrane</keyword>
<feature type="binding site" evidence="16">
    <location>
        <position position="640"/>
    </location>
    <ligand>
        <name>Mg(2+)</name>
        <dbReference type="ChEBI" id="CHEBI:18420"/>
    </ligand>
</feature>
<feature type="binding site" evidence="15">
    <location>
        <position position="521"/>
    </location>
    <ligand>
        <name>ATP</name>
        <dbReference type="ChEBI" id="CHEBI:30616"/>
    </ligand>
</feature>
<reference evidence="21" key="2">
    <citation type="submission" date="2009-11" db="EMBL/GenBank/DDBJ databases">
        <title>The Genome Sequence of Allomyces macrogynus strain ATCC 38327.</title>
        <authorList>
            <consortium name="The Broad Institute Genome Sequencing Platform"/>
            <person name="Russ C."/>
            <person name="Cuomo C."/>
            <person name="Shea T."/>
            <person name="Young S.K."/>
            <person name="Zeng Q."/>
            <person name="Koehrsen M."/>
            <person name="Haas B."/>
            <person name="Borodovsky M."/>
            <person name="Guigo R."/>
            <person name="Alvarado L."/>
            <person name="Berlin A."/>
            <person name="Borenstein D."/>
            <person name="Chen Z."/>
            <person name="Engels R."/>
            <person name="Freedman E."/>
            <person name="Gellesch M."/>
            <person name="Goldberg J."/>
            <person name="Griggs A."/>
            <person name="Gujja S."/>
            <person name="Heiman D."/>
            <person name="Hepburn T."/>
            <person name="Howarth C."/>
            <person name="Jen D."/>
            <person name="Larson L."/>
            <person name="Lewis B."/>
            <person name="Mehta T."/>
            <person name="Park D."/>
            <person name="Pearson M."/>
            <person name="Roberts A."/>
            <person name="Saif S."/>
            <person name="Shenoy N."/>
            <person name="Sisk P."/>
            <person name="Stolte C."/>
            <person name="Sykes S."/>
            <person name="Walk T."/>
            <person name="White J."/>
            <person name="Yandava C."/>
            <person name="Burger G."/>
            <person name="Gray M.W."/>
            <person name="Holland P.W.H."/>
            <person name="King N."/>
            <person name="Lang F.B.F."/>
            <person name="Roger A.J."/>
            <person name="Ruiz-Trillo I."/>
            <person name="Lander E."/>
            <person name="Nusbaum C."/>
        </authorList>
    </citation>
    <scope>NUCLEOTIDE SEQUENCE [LARGE SCALE GENOMIC DNA]</scope>
    <source>
        <strain evidence="21">ATCC 38327</strain>
    </source>
</reference>
<gene>
    <name evidence="20" type="ORF">AMAG_08937</name>
</gene>
<evidence type="ECO:0000256" key="1">
    <source>
        <dbReference type="ARBA" id="ARBA00004141"/>
    </source>
</evidence>
<dbReference type="InterPro" id="IPR001757">
    <property type="entry name" value="P_typ_ATPase"/>
</dbReference>
<feature type="active site" description="4-aspartylphosphate intermediate" evidence="14">
    <location>
        <position position="273"/>
    </location>
</feature>
<dbReference type="AlphaFoldDB" id="A0A0L0SMZ7"/>